<evidence type="ECO:0008006" key="3">
    <source>
        <dbReference type="Google" id="ProtNLM"/>
    </source>
</evidence>
<comment type="caution">
    <text evidence="1">The sequence shown here is derived from an EMBL/GenBank/DDBJ whole genome shotgun (WGS) entry which is preliminary data.</text>
</comment>
<keyword evidence="2" id="KW-1185">Reference proteome</keyword>
<evidence type="ECO:0000313" key="2">
    <source>
        <dbReference type="Proteomes" id="UP001595533"/>
    </source>
</evidence>
<reference evidence="2" key="1">
    <citation type="journal article" date="2019" name="Int. J. Syst. Evol. Microbiol.">
        <title>The Global Catalogue of Microorganisms (GCM) 10K type strain sequencing project: providing services to taxonomists for standard genome sequencing and annotation.</title>
        <authorList>
            <consortium name="The Broad Institute Genomics Platform"/>
            <consortium name="The Broad Institute Genome Sequencing Center for Infectious Disease"/>
            <person name="Wu L."/>
            <person name="Ma J."/>
        </authorList>
    </citation>
    <scope>NUCLEOTIDE SEQUENCE [LARGE SCALE GENOMIC DNA]</scope>
    <source>
        <strain evidence="2">KCTC 42953</strain>
    </source>
</reference>
<name>A0ABV7JHY4_9GAMM</name>
<sequence length="302" mass="35423">MSNSKRWEIIYILPNIRISEPFENKFVAIVNRDDERINEITSMNQNLGEFLDKFHDQFSNQIKPSILIKSRQFKYNSTESLVSFRNILAISVITKGLEHRFQRPFQAYPLHSEHFDFYPLTTSINNEILYDTPHINGLLDIENFNAQSKPFLSGLGNFILLKTCYLLNFLNEIWLSKYTKSAKTNLDINKLFRSLEMAYQASSIPDKNNNSIYDHGVSTSLWISAFEILAHPGQGPVDKWKVIKLIGEYYWHVKSTITRNSFKIARSRKISLVQKLYYELNETRNDFLHGNKITHNSFRPYH</sequence>
<gene>
    <name evidence="1" type="ORF">ACFODZ_15685</name>
</gene>
<dbReference type="RefSeq" id="WP_077412351.1">
    <property type="nucleotide sequence ID" value="NZ_JBHRTS010000009.1"/>
</dbReference>
<accession>A0ABV7JHY4</accession>
<proteinExistence type="predicted"/>
<evidence type="ECO:0000313" key="1">
    <source>
        <dbReference type="EMBL" id="MFC3195696.1"/>
    </source>
</evidence>
<dbReference type="Proteomes" id="UP001595533">
    <property type="component" value="Unassembled WGS sequence"/>
</dbReference>
<dbReference type="EMBL" id="JBHRTS010000009">
    <property type="protein sequence ID" value="MFC3195696.1"/>
    <property type="molecule type" value="Genomic_DNA"/>
</dbReference>
<organism evidence="1 2">
    <name type="scientific">Marinicella sediminis</name>
    <dbReference type="NCBI Taxonomy" id="1792834"/>
    <lineage>
        <taxon>Bacteria</taxon>
        <taxon>Pseudomonadati</taxon>
        <taxon>Pseudomonadota</taxon>
        <taxon>Gammaproteobacteria</taxon>
        <taxon>Lysobacterales</taxon>
        <taxon>Marinicellaceae</taxon>
        <taxon>Marinicella</taxon>
    </lineage>
</organism>
<protein>
    <recommendedName>
        <fullName evidence="3">Apea-like HEPN domain-containing protein</fullName>
    </recommendedName>
</protein>